<feature type="compositionally biased region" description="Basic and acidic residues" evidence="6">
    <location>
        <begin position="667"/>
        <end position="676"/>
    </location>
</feature>
<feature type="region of interest" description="Disordered" evidence="6">
    <location>
        <begin position="383"/>
        <end position="416"/>
    </location>
</feature>
<dbReference type="EMBL" id="SKBN01000280">
    <property type="protein sequence ID" value="TGJ79522.1"/>
    <property type="molecule type" value="Genomic_DNA"/>
</dbReference>
<evidence type="ECO:0008006" key="10">
    <source>
        <dbReference type="Google" id="ProtNLM"/>
    </source>
</evidence>
<dbReference type="STRING" id="37992.A0A4Z0YST3"/>
<accession>A0A4Z0YST3</accession>
<comment type="similarity">
    <text evidence="2">Belongs to the RER1 family.</text>
</comment>
<evidence type="ECO:0000256" key="1">
    <source>
        <dbReference type="ARBA" id="ARBA00004141"/>
    </source>
</evidence>
<dbReference type="AlphaFoldDB" id="A0A4Z0YST3"/>
<keyword evidence="5 7" id="KW-0472">Membrane</keyword>
<sequence length="723" mass="82447">MESIQADQTPFAAVTAQTSKIQRQYQTLLDRSTPYVLYRWVSTGVALSVFFLRVFVAQGWYIVAYALGIYLLNLFLAFLQPKFDPSSDILDNEMEDGSAGSLPTKRDEEFRPFIRRLPEFKFWYEATRAVVISFVCSWLDIFDVPVFWPVLVMYWFILFILTMRKQIQHMIKYRYVPFSFGKTKYGKSSTSIHDAEQHGPVYIAVNHSNYIYPYLDFLSFALRASLRRLRPSISLPPDSNMASSSRSAGEHRPVHQDYVARIRYSNALPPPPNPPKLLDIPNTGLASGQYTAPGFASRLAREQPLNIEADAELGMPLDLIGMPGIFDGDESSIQAPSQAPSIHSLHPQDRVLLRPLQTLGKPKPADAAVSFLRRTEYISSVTAKTKHEAGPLRSLNPTSLKRATKRPSPEPDKDSPVYVKRKIDQSFSIATANLKDKGRVRHPTKRHLKLVDSYPMIPDLDAFPDYGGYFTIKFTNNPVPASGVYDKRLLNAVVKPGTLPEEVETAFKLARQAHERDPTHNPRPTNPQTYNYFLSDSLETSEKFNQRFDTLNPDHDDDDLYTSQNSEGHGCFQFRFVRTYETKDEIELNNATKYDEELLVAFNNDEMIDQKAVYYSPVIHRVVMKPQRSKTIYRNAGLAEDIEEIPDRVAVTVNNYDDKTRSIMDKWKTDPYKDPFENEYADGDDGVEKPEQHEDVVDGHSEEEEAAQQDSDEDQDAEGDEEE</sequence>
<comment type="caution">
    <text evidence="8">The sequence shown here is derived from an EMBL/GenBank/DDBJ whole genome shotgun (WGS) entry which is preliminary data.</text>
</comment>
<evidence type="ECO:0000256" key="4">
    <source>
        <dbReference type="ARBA" id="ARBA00022989"/>
    </source>
</evidence>
<dbReference type="GO" id="GO:0006621">
    <property type="term" value="P:protein retention in ER lumen"/>
    <property type="evidence" value="ECO:0007669"/>
    <property type="project" value="TreeGrafter"/>
</dbReference>
<dbReference type="PANTHER" id="PTHR10743">
    <property type="entry name" value="PROTEIN RER1"/>
    <property type="match status" value="1"/>
</dbReference>
<gene>
    <name evidence="8" type="ORF">E0Z10_g9242</name>
</gene>
<dbReference type="OrthoDB" id="10260285at2759"/>
<protein>
    <recommendedName>
        <fullName evidence="10">Protein RER1</fullName>
    </recommendedName>
</protein>
<evidence type="ECO:0000256" key="5">
    <source>
        <dbReference type="ARBA" id="ARBA00023136"/>
    </source>
</evidence>
<evidence type="ECO:0000256" key="3">
    <source>
        <dbReference type="ARBA" id="ARBA00022692"/>
    </source>
</evidence>
<feature type="transmembrane region" description="Helical" evidence="7">
    <location>
        <begin position="36"/>
        <end position="56"/>
    </location>
</feature>
<dbReference type="InterPro" id="IPR004932">
    <property type="entry name" value="Rer1"/>
</dbReference>
<name>A0A4Z0YST3_9PEZI</name>
<feature type="transmembrane region" description="Helical" evidence="7">
    <location>
        <begin position="146"/>
        <end position="164"/>
    </location>
</feature>
<feature type="compositionally biased region" description="Acidic residues" evidence="6">
    <location>
        <begin position="701"/>
        <end position="723"/>
    </location>
</feature>
<comment type="subcellular location">
    <subcellularLocation>
        <location evidence="1">Membrane</location>
        <topology evidence="1">Multi-pass membrane protein</topology>
    </subcellularLocation>
</comment>
<evidence type="ECO:0000256" key="2">
    <source>
        <dbReference type="ARBA" id="ARBA00006070"/>
    </source>
</evidence>
<keyword evidence="4 7" id="KW-1133">Transmembrane helix</keyword>
<dbReference type="Pfam" id="PF03985">
    <property type="entry name" value="Paf1"/>
    <property type="match status" value="1"/>
</dbReference>
<dbReference type="Pfam" id="PF03248">
    <property type="entry name" value="Rer1"/>
    <property type="match status" value="1"/>
</dbReference>
<keyword evidence="9" id="KW-1185">Reference proteome</keyword>
<feature type="region of interest" description="Disordered" evidence="6">
    <location>
        <begin position="667"/>
        <end position="723"/>
    </location>
</feature>
<evidence type="ECO:0000256" key="7">
    <source>
        <dbReference type="SAM" id="Phobius"/>
    </source>
</evidence>
<evidence type="ECO:0000313" key="8">
    <source>
        <dbReference type="EMBL" id="TGJ79522.1"/>
    </source>
</evidence>
<dbReference type="PANTHER" id="PTHR10743:SF0">
    <property type="entry name" value="PROTEIN RER1"/>
    <property type="match status" value="1"/>
</dbReference>
<proteinExistence type="inferred from homology"/>
<dbReference type="GO" id="GO:0006368">
    <property type="term" value="P:transcription elongation by RNA polymerase II"/>
    <property type="evidence" value="ECO:0007669"/>
    <property type="project" value="InterPro"/>
</dbReference>
<dbReference type="Proteomes" id="UP000297716">
    <property type="component" value="Unassembled WGS sequence"/>
</dbReference>
<reference evidence="8 9" key="1">
    <citation type="submission" date="2019-03" db="EMBL/GenBank/DDBJ databases">
        <title>Draft genome sequence of Xylaria hypoxylon DSM 108379, a ubiquitous saprotrophic-parasitic fungi on hardwood.</title>
        <authorList>
            <person name="Buettner E."/>
            <person name="Leonhardt S."/>
            <person name="Gebauer A.M."/>
            <person name="Liers C."/>
            <person name="Hofrichter M."/>
            <person name="Kellner H."/>
        </authorList>
    </citation>
    <scope>NUCLEOTIDE SEQUENCE [LARGE SCALE GENOMIC DNA]</scope>
    <source>
        <strain evidence="8 9">DSM 108379</strain>
    </source>
</reference>
<evidence type="ECO:0000256" key="6">
    <source>
        <dbReference type="SAM" id="MobiDB-lite"/>
    </source>
</evidence>
<feature type="transmembrane region" description="Helical" evidence="7">
    <location>
        <begin position="62"/>
        <end position="79"/>
    </location>
</feature>
<feature type="compositionally biased region" description="Basic and acidic residues" evidence="6">
    <location>
        <begin position="686"/>
        <end position="700"/>
    </location>
</feature>
<organism evidence="8 9">
    <name type="scientific">Xylaria hypoxylon</name>
    <dbReference type="NCBI Taxonomy" id="37992"/>
    <lineage>
        <taxon>Eukaryota</taxon>
        <taxon>Fungi</taxon>
        <taxon>Dikarya</taxon>
        <taxon>Ascomycota</taxon>
        <taxon>Pezizomycotina</taxon>
        <taxon>Sordariomycetes</taxon>
        <taxon>Xylariomycetidae</taxon>
        <taxon>Xylariales</taxon>
        <taxon>Xylariaceae</taxon>
        <taxon>Xylaria</taxon>
    </lineage>
</organism>
<dbReference type="InterPro" id="IPR007133">
    <property type="entry name" value="RNA_pol_II-assoc_Paf1"/>
</dbReference>
<dbReference type="GO" id="GO:0016593">
    <property type="term" value="C:Cdc73/Paf1 complex"/>
    <property type="evidence" value="ECO:0007669"/>
    <property type="project" value="InterPro"/>
</dbReference>
<keyword evidence="3 7" id="KW-0812">Transmembrane</keyword>
<evidence type="ECO:0000313" key="9">
    <source>
        <dbReference type="Proteomes" id="UP000297716"/>
    </source>
</evidence>
<dbReference type="GO" id="GO:0005783">
    <property type="term" value="C:endoplasmic reticulum"/>
    <property type="evidence" value="ECO:0007669"/>
    <property type="project" value="GOC"/>
</dbReference>
<dbReference type="GO" id="GO:0000139">
    <property type="term" value="C:Golgi membrane"/>
    <property type="evidence" value="ECO:0007669"/>
    <property type="project" value="TreeGrafter"/>
</dbReference>
<dbReference type="GO" id="GO:0006890">
    <property type="term" value="P:retrograde vesicle-mediated transport, Golgi to endoplasmic reticulum"/>
    <property type="evidence" value="ECO:0007669"/>
    <property type="project" value="TreeGrafter"/>
</dbReference>